<evidence type="ECO:0000256" key="3">
    <source>
        <dbReference type="ARBA" id="ARBA00012780"/>
    </source>
</evidence>
<reference evidence="10" key="1">
    <citation type="submission" date="2012-05" db="EMBL/GenBank/DDBJ databases">
        <authorList>
            <person name="Krishnakumar V."/>
            <person name="Cheung F."/>
            <person name="Xiao Y."/>
            <person name="Chan A."/>
            <person name="Moskal W.A."/>
            <person name="Town C.D."/>
        </authorList>
    </citation>
    <scope>NUCLEOTIDE SEQUENCE</scope>
</reference>
<dbReference type="GO" id="GO:0005975">
    <property type="term" value="P:carbohydrate metabolic process"/>
    <property type="evidence" value="ECO:0007669"/>
    <property type="project" value="InterPro"/>
</dbReference>
<dbReference type="EC" id="3.2.1.39" evidence="3"/>
<evidence type="ECO:0000256" key="9">
    <source>
        <dbReference type="SAM" id="MobiDB-lite"/>
    </source>
</evidence>
<evidence type="ECO:0000256" key="5">
    <source>
        <dbReference type="ARBA" id="ARBA00023295"/>
    </source>
</evidence>
<dbReference type="SUPFAM" id="SSF51445">
    <property type="entry name" value="(Trans)glycosidases"/>
    <property type="match status" value="1"/>
</dbReference>
<evidence type="ECO:0000256" key="1">
    <source>
        <dbReference type="ARBA" id="ARBA00000382"/>
    </source>
</evidence>
<dbReference type="GO" id="GO:0042973">
    <property type="term" value="F:glucan endo-1,3-beta-D-glucosidase activity"/>
    <property type="evidence" value="ECO:0007669"/>
    <property type="project" value="UniProtKB-EC"/>
</dbReference>
<evidence type="ECO:0000256" key="6">
    <source>
        <dbReference type="ARBA" id="ARBA00033335"/>
    </source>
</evidence>
<dbReference type="InterPro" id="IPR000490">
    <property type="entry name" value="Glyco_hydro_17"/>
</dbReference>
<proteinExistence type="evidence at transcript level"/>
<protein>
    <recommendedName>
        <fullName evidence="3">glucan endo-1,3-beta-D-glucosidase</fullName>
        <ecNumber evidence="3">3.2.1.39</ecNumber>
    </recommendedName>
    <alternativeName>
        <fullName evidence="6">(1-&gt;3)-beta-glucan endohydrolase</fullName>
    </alternativeName>
    <alternativeName>
        <fullName evidence="7">Beta-1,3-endoglucanase</fullName>
    </alternativeName>
</protein>
<dbReference type="InterPro" id="IPR044965">
    <property type="entry name" value="Glyco_hydro_17_plant"/>
</dbReference>
<name>I3S1V9_MEDTR</name>
<dbReference type="Pfam" id="PF00332">
    <property type="entry name" value="Glyco_hydro_17"/>
    <property type="match status" value="1"/>
</dbReference>
<dbReference type="Gene3D" id="3.20.20.80">
    <property type="entry name" value="Glycosidases"/>
    <property type="match status" value="1"/>
</dbReference>
<evidence type="ECO:0000313" key="10">
    <source>
        <dbReference type="EMBL" id="AFK34251.1"/>
    </source>
</evidence>
<dbReference type="InterPro" id="IPR017853">
    <property type="entry name" value="GH"/>
</dbReference>
<feature type="region of interest" description="Disordered" evidence="9">
    <location>
        <begin position="113"/>
        <end position="148"/>
    </location>
</feature>
<dbReference type="PANTHER" id="PTHR32227">
    <property type="entry name" value="GLUCAN ENDO-1,3-BETA-GLUCOSIDASE BG1-RELATED-RELATED"/>
    <property type="match status" value="1"/>
</dbReference>
<accession>I3S1V9</accession>
<dbReference type="EMBL" id="BT134456">
    <property type="protein sequence ID" value="AFK34251.1"/>
    <property type="molecule type" value="mRNA"/>
</dbReference>
<keyword evidence="4" id="KW-0378">Hydrolase</keyword>
<evidence type="ECO:0000256" key="8">
    <source>
        <dbReference type="RuleBase" id="RU004335"/>
    </source>
</evidence>
<evidence type="ECO:0000256" key="7">
    <source>
        <dbReference type="ARBA" id="ARBA00033417"/>
    </source>
</evidence>
<organism evidence="10">
    <name type="scientific">Medicago truncatula</name>
    <name type="common">Barrel medic</name>
    <name type="synonym">Medicago tribuloides</name>
    <dbReference type="NCBI Taxonomy" id="3880"/>
    <lineage>
        <taxon>Eukaryota</taxon>
        <taxon>Viridiplantae</taxon>
        <taxon>Streptophyta</taxon>
        <taxon>Embryophyta</taxon>
        <taxon>Tracheophyta</taxon>
        <taxon>Spermatophyta</taxon>
        <taxon>Magnoliopsida</taxon>
        <taxon>eudicotyledons</taxon>
        <taxon>Gunneridae</taxon>
        <taxon>Pentapetalae</taxon>
        <taxon>rosids</taxon>
        <taxon>fabids</taxon>
        <taxon>Fabales</taxon>
        <taxon>Fabaceae</taxon>
        <taxon>Papilionoideae</taxon>
        <taxon>50 kb inversion clade</taxon>
        <taxon>NPAAA clade</taxon>
        <taxon>Hologalegina</taxon>
        <taxon>IRL clade</taxon>
        <taxon>Trifolieae</taxon>
        <taxon>Medicago</taxon>
    </lineage>
</organism>
<evidence type="ECO:0000256" key="4">
    <source>
        <dbReference type="ARBA" id="ARBA00022801"/>
    </source>
</evidence>
<keyword evidence="5" id="KW-0326">Glycosidase</keyword>
<sequence length="180" mass="18992">MLFAQIDAVYSALGALGYDKMPVHISETGWPSKGDGDEVGANVENARKYNGNVIKLSSKKGTPLRPEVDLNIYVFALFNENLKPGPTSERNYGLFKPDGNPVYNLGFSLSSSSSSSSSSSNPPSNDGGNNGSTGSGSAPPHPPTSSSGYLAISEATSLDRYHMLGLSLSFLLPLLMILKC</sequence>
<dbReference type="AlphaFoldDB" id="I3S1V9"/>
<comment type="similarity">
    <text evidence="2 8">Belongs to the glycosyl hydrolase 17 family.</text>
</comment>
<evidence type="ECO:0000256" key="2">
    <source>
        <dbReference type="ARBA" id="ARBA00008773"/>
    </source>
</evidence>
<comment type="catalytic activity">
    <reaction evidence="1">
        <text>Hydrolysis of (1-&gt;3)-beta-D-glucosidic linkages in (1-&gt;3)-beta-D-glucans.</text>
        <dbReference type="EC" id="3.2.1.39"/>
    </reaction>
</comment>
<feature type="compositionally biased region" description="Low complexity" evidence="9">
    <location>
        <begin position="113"/>
        <end position="127"/>
    </location>
</feature>